<accession>A0A6S6TBG1</accession>
<proteinExistence type="predicted"/>
<evidence type="ECO:0000259" key="2">
    <source>
        <dbReference type="PROSITE" id="PS51707"/>
    </source>
</evidence>
<feature type="active site" description="Proton acceptor" evidence="1">
    <location>
        <position position="30"/>
    </location>
</feature>
<dbReference type="EMBL" id="CACVAY010000072">
    <property type="protein sequence ID" value="CAA6815546.1"/>
    <property type="molecule type" value="Genomic_DNA"/>
</dbReference>
<dbReference type="SMART" id="SM01118">
    <property type="entry name" value="CYTH"/>
    <property type="match status" value="1"/>
</dbReference>
<dbReference type="PIRSF" id="PIRSF016487">
    <property type="entry name" value="CYTH_UCP016487"/>
    <property type="match status" value="1"/>
</dbReference>
<dbReference type="Pfam" id="PF01928">
    <property type="entry name" value="CYTH"/>
    <property type="match status" value="1"/>
</dbReference>
<feature type="domain" description="CYTH" evidence="2">
    <location>
        <begin position="2"/>
        <end position="149"/>
    </location>
</feature>
<evidence type="ECO:0000256" key="1">
    <source>
        <dbReference type="PIRSR" id="PIRSR016487-1"/>
    </source>
</evidence>
<dbReference type="CDD" id="cd07891">
    <property type="entry name" value="CYTH-like_CthTTM-like_1"/>
    <property type="match status" value="1"/>
</dbReference>
<protein>
    <submittedName>
        <fullName evidence="3">Adenylate cyclase</fullName>
    </submittedName>
</protein>
<organism evidence="3">
    <name type="scientific">uncultured Thiotrichaceae bacterium</name>
    <dbReference type="NCBI Taxonomy" id="298394"/>
    <lineage>
        <taxon>Bacteria</taxon>
        <taxon>Pseudomonadati</taxon>
        <taxon>Pseudomonadota</taxon>
        <taxon>Gammaproteobacteria</taxon>
        <taxon>Thiotrichales</taxon>
        <taxon>Thiotrichaceae</taxon>
        <taxon>environmental samples</taxon>
    </lineage>
</organism>
<dbReference type="InterPro" id="IPR023577">
    <property type="entry name" value="CYTH_domain"/>
</dbReference>
<dbReference type="PROSITE" id="PS51707">
    <property type="entry name" value="CYTH"/>
    <property type="match status" value="1"/>
</dbReference>
<gene>
    <name evidence="3" type="ORF">HELGO_WM16426</name>
</gene>
<evidence type="ECO:0000313" key="3">
    <source>
        <dbReference type="EMBL" id="CAA6815546.1"/>
    </source>
</evidence>
<dbReference type="PANTHER" id="PTHR40114:SF1">
    <property type="entry name" value="SLR0698 PROTEIN"/>
    <property type="match status" value="1"/>
</dbReference>
<name>A0A6S6TBG1_9GAMM</name>
<reference evidence="3" key="1">
    <citation type="submission" date="2020-01" db="EMBL/GenBank/DDBJ databases">
        <authorList>
            <person name="Meier V. D."/>
            <person name="Meier V D."/>
        </authorList>
    </citation>
    <scope>NUCLEOTIDE SEQUENCE</scope>
    <source>
        <strain evidence="3">HLG_WM_MAG_07</strain>
    </source>
</reference>
<dbReference type="Gene3D" id="2.40.320.10">
    <property type="entry name" value="Hypothetical Protein Pfu-838710-001"/>
    <property type="match status" value="1"/>
</dbReference>
<sequence length="168" mass="19867">MPVEIERKFLVKDDAWRSQVYEQREIRQGYMANNERCSVRVRVSNQSANINIKSMTYGVSRAEYEYPIPVEEAHELLNTLCKIPLIEKTRYLVKHAGKVWEIDEFAGDNQGLTVAEIELESESESFELPAWVDREVSTLERYYNMRLTHYPFKDWSEFEQLAQDVHEV</sequence>
<dbReference type="InterPro" id="IPR033469">
    <property type="entry name" value="CYTH-like_dom_sf"/>
</dbReference>
<dbReference type="AlphaFoldDB" id="A0A6S6TBG1"/>
<dbReference type="SUPFAM" id="SSF55154">
    <property type="entry name" value="CYTH-like phosphatases"/>
    <property type="match status" value="1"/>
</dbReference>
<dbReference type="PANTHER" id="PTHR40114">
    <property type="entry name" value="SLR0698 PROTEIN"/>
    <property type="match status" value="1"/>
</dbReference>
<dbReference type="InterPro" id="IPR012042">
    <property type="entry name" value="NeuTTM/CthTTM-like"/>
</dbReference>